<evidence type="ECO:0000256" key="5">
    <source>
        <dbReference type="ARBA" id="ARBA00022840"/>
    </source>
</evidence>
<dbReference type="eggNOG" id="COG0283">
    <property type="taxonomic scope" value="Bacteria"/>
</dbReference>
<dbReference type="InterPro" id="IPR003136">
    <property type="entry name" value="Cytidylate_kin"/>
</dbReference>
<dbReference type="Pfam" id="PF02224">
    <property type="entry name" value="Cytidylate_kin"/>
    <property type="match status" value="1"/>
</dbReference>
<dbReference type="PANTHER" id="PTHR21299">
    <property type="entry name" value="CYTIDYLATE KINASE/PANTOATE-BETA-ALANINE LIGASE"/>
    <property type="match status" value="1"/>
</dbReference>
<protein>
    <recommendedName>
        <fullName evidence="8">Cytidylate kinase</fullName>
        <shortName evidence="8">CK</shortName>
        <ecNumber evidence="8">2.7.4.25</ecNumber>
    </recommendedName>
    <alternativeName>
        <fullName evidence="8">Cytidine monophosphate kinase</fullName>
        <shortName evidence="8">CMP kinase</shortName>
    </alternativeName>
</protein>
<evidence type="ECO:0000313" key="10">
    <source>
        <dbReference type="EMBL" id="ACM06064.1"/>
    </source>
</evidence>
<dbReference type="OrthoDB" id="9807434at2"/>
<dbReference type="GO" id="GO:0015949">
    <property type="term" value="P:nucleobase-containing small molecule interconversion"/>
    <property type="evidence" value="ECO:0007669"/>
    <property type="project" value="TreeGrafter"/>
</dbReference>
<sequence length="248" mass="26978">MVAGACQLVVAIDGPAGSGKSTVGAEVAKRLGALYFDTGVVYRVLALLALERGIAPDDAERLAQLAQNLSIRVGPPSIQDGRLYDVWLDGRDVTWAIRTPEIDRLASLVSAHPPVRRALLRLQRELARNGRVVIAGRDIGTVVMPEAPVKIWLHASLEERARRRQRDLARRGIVRSLEEIVAELADRDRRDATRAIAPMRPAEDAVIIDTDDRTIEEVVETVLAVVRERCECANHGSDSAGVAPLAAP</sequence>
<evidence type="ECO:0000256" key="4">
    <source>
        <dbReference type="ARBA" id="ARBA00022777"/>
    </source>
</evidence>
<evidence type="ECO:0000256" key="7">
    <source>
        <dbReference type="ARBA" id="ARBA00048478"/>
    </source>
</evidence>
<dbReference type="STRING" id="309801.trd_0438"/>
<dbReference type="HAMAP" id="MF_00238">
    <property type="entry name" value="Cytidyl_kinase_type1"/>
    <property type="match status" value="1"/>
</dbReference>
<evidence type="ECO:0000256" key="6">
    <source>
        <dbReference type="ARBA" id="ARBA00047615"/>
    </source>
</evidence>
<dbReference type="EMBL" id="CP001275">
    <property type="protein sequence ID" value="ACM06064.1"/>
    <property type="molecule type" value="Genomic_DNA"/>
</dbReference>
<name>B9KY93_THERP</name>
<dbReference type="Proteomes" id="UP000000447">
    <property type="component" value="Chromosome"/>
</dbReference>
<dbReference type="NCBIfam" id="TIGR00017">
    <property type="entry name" value="cmk"/>
    <property type="match status" value="1"/>
</dbReference>
<dbReference type="RefSeq" id="WP_012641843.1">
    <property type="nucleotide sequence ID" value="NC_011959.1"/>
</dbReference>
<comment type="catalytic activity">
    <reaction evidence="7 8">
        <text>CMP + ATP = CDP + ADP</text>
        <dbReference type="Rhea" id="RHEA:11600"/>
        <dbReference type="ChEBI" id="CHEBI:30616"/>
        <dbReference type="ChEBI" id="CHEBI:58069"/>
        <dbReference type="ChEBI" id="CHEBI:60377"/>
        <dbReference type="ChEBI" id="CHEBI:456216"/>
        <dbReference type="EC" id="2.7.4.25"/>
    </reaction>
</comment>
<evidence type="ECO:0000256" key="8">
    <source>
        <dbReference type="HAMAP-Rule" id="MF_00238"/>
    </source>
</evidence>
<keyword evidence="3 8" id="KW-0547">Nucleotide-binding</keyword>
<dbReference type="EC" id="2.7.4.25" evidence="8"/>
<keyword evidence="8" id="KW-0963">Cytoplasm</keyword>
<dbReference type="GO" id="GO:0006220">
    <property type="term" value="P:pyrimidine nucleotide metabolic process"/>
    <property type="evidence" value="ECO:0007669"/>
    <property type="project" value="UniProtKB-UniRule"/>
</dbReference>
<evidence type="ECO:0000256" key="3">
    <source>
        <dbReference type="ARBA" id="ARBA00022741"/>
    </source>
</evidence>
<dbReference type="AlphaFoldDB" id="B9KY93"/>
<dbReference type="InterPro" id="IPR011994">
    <property type="entry name" value="Cytidylate_kinase_dom"/>
</dbReference>
<keyword evidence="4 8" id="KW-0418">Kinase</keyword>
<dbReference type="GO" id="GO:0005829">
    <property type="term" value="C:cytosol"/>
    <property type="evidence" value="ECO:0007669"/>
    <property type="project" value="TreeGrafter"/>
</dbReference>
<evidence type="ECO:0000259" key="9">
    <source>
        <dbReference type="Pfam" id="PF02224"/>
    </source>
</evidence>
<accession>B9KY93</accession>
<dbReference type="GO" id="GO:0036431">
    <property type="term" value="F:dCMP kinase activity"/>
    <property type="evidence" value="ECO:0007669"/>
    <property type="project" value="InterPro"/>
</dbReference>
<dbReference type="PANTHER" id="PTHR21299:SF2">
    <property type="entry name" value="CYTIDYLATE KINASE"/>
    <property type="match status" value="1"/>
</dbReference>
<evidence type="ECO:0000256" key="2">
    <source>
        <dbReference type="ARBA" id="ARBA00022679"/>
    </source>
</evidence>
<keyword evidence="11" id="KW-1185">Reference proteome</keyword>
<dbReference type="KEGG" id="tro:trd_0438"/>
<feature type="domain" description="Cytidylate kinase" evidence="9">
    <location>
        <begin position="10"/>
        <end position="227"/>
    </location>
</feature>
<comment type="subcellular location">
    <subcellularLocation>
        <location evidence="8">Cytoplasm</location>
    </subcellularLocation>
</comment>
<comment type="similarity">
    <text evidence="1 8">Belongs to the cytidylate kinase family. Type 1 subfamily.</text>
</comment>
<keyword evidence="5 8" id="KW-0067">ATP-binding</keyword>
<dbReference type="CDD" id="cd02020">
    <property type="entry name" value="CMPK"/>
    <property type="match status" value="1"/>
</dbReference>
<evidence type="ECO:0000313" key="11">
    <source>
        <dbReference type="Proteomes" id="UP000000447"/>
    </source>
</evidence>
<dbReference type="GO" id="GO:0005524">
    <property type="term" value="F:ATP binding"/>
    <property type="evidence" value="ECO:0007669"/>
    <property type="project" value="UniProtKB-UniRule"/>
</dbReference>
<dbReference type="HOGENOM" id="CLU_079959_0_2_0"/>
<dbReference type="SUPFAM" id="SSF52540">
    <property type="entry name" value="P-loop containing nucleoside triphosphate hydrolases"/>
    <property type="match status" value="1"/>
</dbReference>
<gene>
    <name evidence="8 10" type="primary">cmk</name>
    <name evidence="10" type="ordered locus">trd_0438</name>
</gene>
<proteinExistence type="inferred from homology"/>
<dbReference type="GO" id="GO:0036430">
    <property type="term" value="F:CMP kinase activity"/>
    <property type="evidence" value="ECO:0007669"/>
    <property type="project" value="RHEA"/>
</dbReference>
<dbReference type="Gene3D" id="3.40.50.300">
    <property type="entry name" value="P-loop containing nucleotide triphosphate hydrolases"/>
    <property type="match status" value="1"/>
</dbReference>
<keyword evidence="2 8" id="KW-0808">Transferase</keyword>
<organism evidence="10 11">
    <name type="scientific">Thermomicrobium roseum (strain ATCC 27502 / DSM 5159 / P-2)</name>
    <dbReference type="NCBI Taxonomy" id="309801"/>
    <lineage>
        <taxon>Bacteria</taxon>
        <taxon>Pseudomonadati</taxon>
        <taxon>Thermomicrobiota</taxon>
        <taxon>Thermomicrobia</taxon>
        <taxon>Thermomicrobiales</taxon>
        <taxon>Thermomicrobiaceae</taxon>
        <taxon>Thermomicrobium</taxon>
    </lineage>
</organism>
<feature type="binding site" evidence="8">
    <location>
        <begin position="14"/>
        <end position="22"/>
    </location>
    <ligand>
        <name>ATP</name>
        <dbReference type="ChEBI" id="CHEBI:30616"/>
    </ligand>
</feature>
<evidence type="ECO:0000256" key="1">
    <source>
        <dbReference type="ARBA" id="ARBA00009427"/>
    </source>
</evidence>
<reference evidence="10 11" key="1">
    <citation type="journal article" date="2009" name="PLoS ONE">
        <title>Complete genome sequence of the aerobic CO-oxidizing thermophile Thermomicrobium roseum.</title>
        <authorList>
            <person name="Wu D."/>
            <person name="Raymond J."/>
            <person name="Wu M."/>
            <person name="Chatterji S."/>
            <person name="Ren Q."/>
            <person name="Graham J.E."/>
            <person name="Bryant D.A."/>
            <person name="Robb F."/>
            <person name="Colman A."/>
            <person name="Tallon L.J."/>
            <person name="Badger J.H."/>
            <person name="Madupu R."/>
            <person name="Ward N.L."/>
            <person name="Eisen J.A."/>
        </authorList>
    </citation>
    <scope>NUCLEOTIDE SEQUENCE [LARGE SCALE GENOMIC DNA]</scope>
    <source>
        <strain evidence="11">ATCC 27502 / DSM 5159 / P-2</strain>
    </source>
</reference>
<dbReference type="InterPro" id="IPR027417">
    <property type="entry name" value="P-loop_NTPase"/>
</dbReference>
<comment type="catalytic activity">
    <reaction evidence="6 8">
        <text>dCMP + ATP = dCDP + ADP</text>
        <dbReference type="Rhea" id="RHEA:25094"/>
        <dbReference type="ChEBI" id="CHEBI:30616"/>
        <dbReference type="ChEBI" id="CHEBI:57566"/>
        <dbReference type="ChEBI" id="CHEBI:58593"/>
        <dbReference type="ChEBI" id="CHEBI:456216"/>
        <dbReference type="EC" id="2.7.4.25"/>
    </reaction>
</comment>